<evidence type="ECO:0000256" key="7">
    <source>
        <dbReference type="SAM" id="MobiDB-lite"/>
    </source>
</evidence>
<comment type="function">
    <text evidence="6">Plays an important role in the control of DNA replication and the maintenance of replication fork stability.</text>
</comment>
<keyword evidence="5 6" id="KW-0131">Cell cycle</keyword>
<evidence type="ECO:0000256" key="1">
    <source>
        <dbReference type="ARBA" id="ARBA00004123"/>
    </source>
</evidence>
<organism evidence="9 10">
    <name type="scientific">Parthenolecanium corni</name>
    <dbReference type="NCBI Taxonomy" id="536013"/>
    <lineage>
        <taxon>Eukaryota</taxon>
        <taxon>Metazoa</taxon>
        <taxon>Ecdysozoa</taxon>
        <taxon>Arthropoda</taxon>
        <taxon>Hexapoda</taxon>
        <taxon>Insecta</taxon>
        <taxon>Pterygota</taxon>
        <taxon>Neoptera</taxon>
        <taxon>Paraneoptera</taxon>
        <taxon>Hemiptera</taxon>
        <taxon>Sternorrhyncha</taxon>
        <taxon>Coccoidea</taxon>
        <taxon>Coccidae</taxon>
        <taxon>Parthenolecanium</taxon>
    </lineage>
</organism>
<dbReference type="GO" id="GO:0006974">
    <property type="term" value="P:DNA damage response"/>
    <property type="evidence" value="ECO:0007669"/>
    <property type="project" value="UniProtKB-KW"/>
</dbReference>
<name>A0AAN9TFP7_9HEMI</name>
<feature type="region of interest" description="Disordered" evidence="7">
    <location>
        <begin position="180"/>
        <end position="208"/>
    </location>
</feature>
<dbReference type="AlphaFoldDB" id="A0AAN9TFP7"/>
<dbReference type="PANTHER" id="PTHR13220">
    <property type="entry name" value="TIMELESS INTERACTING-RELATED"/>
    <property type="match status" value="1"/>
</dbReference>
<feature type="region of interest" description="Disordered" evidence="7">
    <location>
        <begin position="224"/>
        <end position="303"/>
    </location>
</feature>
<evidence type="ECO:0000256" key="5">
    <source>
        <dbReference type="ARBA" id="ARBA00023306"/>
    </source>
</evidence>
<keyword evidence="3 6" id="KW-0227">DNA damage</keyword>
<dbReference type="GO" id="GO:0031297">
    <property type="term" value="P:replication fork processing"/>
    <property type="evidence" value="ECO:0007669"/>
    <property type="project" value="UniProtKB-UniRule"/>
</dbReference>
<comment type="caution">
    <text evidence="9">The sequence shown here is derived from an EMBL/GenBank/DDBJ whole genome shotgun (WGS) entry which is preliminary data.</text>
</comment>
<evidence type="ECO:0000256" key="3">
    <source>
        <dbReference type="ARBA" id="ARBA00022763"/>
    </source>
</evidence>
<accession>A0AAN9TFP7</accession>
<dbReference type="GO" id="GO:0000076">
    <property type="term" value="P:DNA replication checkpoint signaling"/>
    <property type="evidence" value="ECO:0007669"/>
    <property type="project" value="UniProtKB-UniRule"/>
</dbReference>
<evidence type="ECO:0000256" key="6">
    <source>
        <dbReference type="RuleBase" id="RU366049"/>
    </source>
</evidence>
<dbReference type="Proteomes" id="UP001367676">
    <property type="component" value="Unassembled WGS sequence"/>
</dbReference>
<feature type="domain" description="Chromosome segregation in meiosis protein 3" evidence="8">
    <location>
        <begin position="70"/>
        <end position="151"/>
    </location>
</feature>
<dbReference type="InterPro" id="IPR040038">
    <property type="entry name" value="TIPIN/Csm3/Swi3"/>
</dbReference>
<keyword evidence="10" id="KW-1185">Reference proteome</keyword>
<dbReference type="PANTHER" id="PTHR13220:SF11">
    <property type="entry name" value="TIMELESS-INTERACTING PROTEIN"/>
    <property type="match status" value="1"/>
</dbReference>
<reference evidence="9 10" key="1">
    <citation type="submission" date="2024-03" db="EMBL/GenBank/DDBJ databases">
        <title>Adaptation during the transition from Ophiocordyceps entomopathogen to insect associate is accompanied by gene loss and intensified selection.</title>
        <authorList>
            <person name="Ward C.M."/>
            <person name="Onetto C.A."/>
            <person name="Borneman A.R."/>
        </authorList>
    </citation>
    <scope>NUCLEOTIDE SEQUENCE [LARGE SCALE GENOMIC DNA]</scope>
    <source>
        <strain evidence="9">AWRI1</strain>
        <tissue evidence="9">Single Adult Female</tissue>
    </source>
</reference>
<feature type="compositionally biased region" description="Polar residues" evidence="7">
    <location>
        <begin position="250"/>
        <end position="268"/>
    </location>
</feature>
<dbReference type="Pfam" id="PF07962">
    <property type="entry name" value="Swi3"/>
    <property type="match status" value="1"/>
</dbReference>
<dbReference type="GO" id="GO:0043111">
    <property type="term" value="P:replication fork arrest"/>
    <property type="evidence" value="ECO:0007669"/>
    <property type="project" value="TreeGrafter"/>
</dbReference>
<proteinExistence type="inferred from homology"/>
<comment type="similarity">
    <text evidence="2 6">Belongs to the CSM3 family.</text>
</comment>
<sequence length="303" mass="34922">MSYIDLEDEDLLRADENEIEVEEENLLVDGDGNGRIADAENAGTGIDTAPSKDATKVDSKKRVVRNPQPKLNYDRLRGPRGLLVLESSFKNVKYKGKGHEKEDLDTVMTLLEQWTHRLFPKFTFDDTLHKLEQLGHKKIVSNYVNRIRLDMIDDNDSFAQDDIIKDKDEVAADPFDRLTEGNSLQQSTQVNQPNIGTQQNTLTDEQRERMIRNRLLAEERRLARMKARQEEEQARQQQSQQNSQIQVEQGTQSIADSEQGARNSTDQFSQREERSPVSNQQDPSNFWGEDDQQNFDNLIMDQI</sequence>
<evidence type="ECO:0000256" key="4">
    <source>
        <dbReference type="ARBA" id="ARBA00023242"/>
    </source>
</evidence>
<dbReference type="EMBL" id="JBBCAQ010000032">
    <property type="protein sequence ID" value="KAK7584336.1"/>
    <property type="molecule type" value="Genomic_DNA"/>
</dbReference>
<dbReference type="GO" id="GO:0031298">
    <property type="term" value="C:replication fork protection complex"/>
    <property type="evidence" value="ECO:0007669"/>
    <property type="project" value="TreeGrafter"/>
</dbReference>
<dbReference type="GO" id="GO:0003677">
    <property type="term" value="F:DNA binding"/>
    <property type="evidence" value="ECO:0007669"/>
    <property type="project" value="TreeGrafter"/>
</dbReference>
<dbReference type="InterPro" id="IPR012923">
    <property type="entry name" value="Csm3"/>
</dbReference>
<evidence type="ECO:0000259" key="8">
    <source>
        <dbReference type="Pfam" id="PF07962"/>
    </source>
</evidence>
<protein>
    <recommendedName>
        <fullName evidence="6">TIMELESS-interacting protein</fullName>
    </recommendedName>
</protein>
<evidence type="ECO:0000313" key="10">
    <source>
        <dbReference type="Proteomes" id="UP001367676"/>
    </source>
</evidence>
<feature type="region of interest" description="Disordered" evidence="7">
    <location>
        <begin position="30"/>
        <end position="62"/>
    </location>
</feature>
<evidence type="ECO:0000313" key="9">
    <source>
        <dbReference type="EMBL" id="KAK7584336.1"/>
    </source>
</evidence>
<feature type="compositionally biased region" description="Polar residues" evidence="7">
    <location>
        <begin position="180"/>
        <end position="203"/>
    </location>
</feature>
<keyword evidence="4 6" id="KW-0539">Nucleus</keyword>
<comment type="subcellular location">
    <subcellularLocation>
        <location evidence="1 6">Nucleus</location>
    </subcellularLocation>
</comment>
<feature type="compositionally biased region" description="Basic and acidic residues" evidence="7">
    <location>
        <begin position="224"/>
        <end position="234"/>
    </location>
</feature>
<feature type="compositionally biased region" description="Low complexity" evidence="7">
    <location>
        <begin position="235"/>
        <end position="249"/>
    </location>
</feature>
<evidence type="ECO:0000256" key="2">
    <source>
        <dbReference type="ARBA" id="ARBA00006075"/>
    </source>
</evidence>
<gene>
    <name evidence="9" type="ORF">V9T40_005299</name>
</gene>